<gene>
    <name evidence="2" type="ORF">STARVERO_02572</name>
</gene>
<keyword evidence="1" id="KW-0732">Signal</keyword>
<reference evidence="2 3" key="1">
    <citation type="submission" date="2019-12" db="EMBL/GenBank/DDBJ databases">
        <authorList>
            <person name="Reyes-Prieto M."/>
        </authorList>
    </citation>
    <scope>NUCLEOTIDE SEQUENCE [LARGE SCALE GENOMIC DNA]</scope>
    <source>
        <strain evidence="2">HF14-78462</strain>
    </source>
</reference>
<dbReference type="RefSeq" id="WP_144344565.1">
    <property type="nucleotide sequence ID" value="NZ_CACSAS010000001.1"/>
</dbReference>
<keyword evidence="3" id="KW-1185">Reference proteome</keyword>
<evidence type="ECO:0000313" key="2">
    <source>
        <dbReference type="EMBL" id="CAA0100135.1"/>
    </source>
</evidence>
<dbReference type="Proteomes" id="UP000433050">
    <property type="component" value="Unassembled WGS sequence"/>
</dbReference>
<name>A0A5S9P995_9HYPH</name>
<sequence length="166" mass="17330">METPRCRPAGAALLALGLAVLAAPAAAQEDTGFEVNIVLSAKAAATLAARHEAMVIMVDYYGWPKKGSQKHADEMGQIGFGPSRDIPIPGIAGRYAVPAVRLDPQHLGWLEGPVQVNVNIASARKSSDDNLLDCDIIDGPLAEARQAPKTLACKLIGEATGTPAKP</sequence>
<evidence type="ECO:0000256" key="1">
    <source>
        <dbReference type="SAM" id="SignalP"/>
    </source>
</evidence>
<accession>A0A5S9P995</accession>
<feature type="signal peptide" evidence="1">
    <location>
        <begin position="1"/>
        <end position="27"/>
    </location>
</feature>
<organism evidence="2 3">
    <name type="scientific">Starkeya nomas</name>
    <dbReference type="NCBI Taxonomy" id="2666134"/>
    <lineage>
        <taxon>Bacteria</taxon>
        <taxon>Pseudomonadati</taxon>
        <taxon>Pseudomonadota</taxon>
        <taxon>Alphaproteobacteria</taxon>
        <taxon>Hyphomicrobiales</taxon>
        <taxon>Xanthobacteraceae</taxon>
        <taxon>Starkeya</taxon>
    </lineage>
</organism>
<feature type="chain" id="PRO_5025032248" evidence="1">
    <location>
        <begin position="28"/>
        <end position="166"/>
    </location>
</feature>
<dbReference type="EMBL" id="CACSAS010000001">
    <property type="protein sequence ID" value="CAA0100135.1"/>
    <property type="molecule type" value="Genomic_DNA"/>
</dbReference>
<proteinExistence type="predicted"/>
<evidence type="ECO:0000313" key="3">
    <source>
        <dbReference type="Proteomes" id="UP000433050"/>
    </source>
</evidence>
<protein>
    <submittedName>
        <fullName evidence="2">Uncharacterized protein</fullName>
    </submittedName>
</protein>
<dbReference type="AlphaFoldDB" id="A0A5S9P995"/>